<evidence type="ECO:0000256" key="1">
    <source>
        <dbReference type="SAM" id="MobiDB-lite"/>
    </source>
</evidence>
<feature type="compositionally biased region" description="Pro residues" evidence="1">
    <location>
        <begin position="58"/>
        <end position="68"/>
    </location>
</feature>
<feature type="compositionally biased region" description="Gly residues" evidence="1">
    <location>
        <begin position="321"/>
        <end position="333"/>
    </location>
</feature>
<feature type="compositionally biased region" description="Low complexity" evidence="1">
    <location>
        <begin position="302"/>
        <end position="320"/>
    </location>
</feature>
<dbReference type="EMBL" id="KV918761">
    <property type="protein sequence ID" value="OSX81545.1"/>
    <property type="molecule type" value="Genomic_DNA"/>
</dbReference>
<evidence type="ECO:0000313" key="3">
    <source>
        <dbReference type="Proteomes" id="UP000218209"/>
    </source>
</evidence>
<name>A0A1X6PL24_PORUM</name>
<evidence type="ECO:0000313" key="2">
    <source>
        <dbReference type="EMBL" id="OSX81545.1"/>
    </source>
</evidence>
<reference evidence="2 3" key="1">
    <citation type="submission" date="2017-03" db="EMBL/GenBank/DDBJ databases">
        <title>WGS assembly of Porphyra umbilicalis.</title>
        <authorList>
            <person name="Brawley S.H."/>
            <person name="Blouin N.A."/>
            <person name="Ficko-Blean E."/>
            <person name="Wheeler G.L."/>
            <person name="Lohr M."/>
            <person name="Goodson H.V."/>
            <person name="Jenkins J.W."/>
            <person name="Blaby-Haas C.E."/>
            <person name="Helliwell K.E."/>
            <person name="Chan C."/>
            <person name="Marriage T."/>
            <person name="Bhattacharya D."/>
            <person name="Klein A.S."/>
            <person name="Badis Y."/>
            <person name="Brodie J."/>
            <person name="Cao Y."/>
            <person name="Collen J."/>
            <person name="Dittami S.M."/>
            <person name="Gachon C.M."/>
            <person name="Green B.R."/>
            <person name="Karpowicz S."/>
            <person name="Kim J.W."/>
            <person name="Kudahl U."/>
            <person name="Lin S."/>
            <person name="Michel G."/>
            <person name="Mittag M."/>
            <person name="Olson B.J."/>
            <person name="Pangilinan J."/>
            <person name="Peng Y."/>
            <person name="Qiu H."/>
            <person name="Shu S."/>
            <person name="Singer J.T."/>
            <person name="Smith A.G."/>
            <person name="Sprecher B.N."/>
            <person name="Wagner V."/>
            <person name="Wang W."/>
            <person name="Wang Z.-Y."/>
            <person name="Yan J."/>
            <person name="Yarish C."/>
            <person name="Zoeuner-Riek S."/>
            <person name="Zhuang Y."/>
            <person name="Zou Y."/>
            <person name="Lindquist E.A."/>
            <person name="Grimwood J."/>
            <person name="Barry K."/>
            <person name="Rokhsar D.S."/>
            <person name="Schmutz J."/>
            <person name="Stiller J.W."/>
            <person name="Grossman A.R."/>
            <person name="Prochnik S.E."/>
        </authorList>
    </citation>
    <scope>NUCLEOTIDE SEQUENCE [LARGE SCALE GENOMIC DNA]</scope>
    <source>
        <strain evidence="2">4086291</strain>
    </source>
</reference>
<feature type="region of interest" description="Disordered" evidence="1">
    <location>
        <begin position="283"/>
        <end position="458"/>
    </location>
</feature>
<feature type="region of interest" description="Disordered" evidence="1">
    <location>
        <begin position="595"/>
        <end position="617"/>
    </location>
</feature>
<proteinExistence type="predicted"/>
<feature type="region of interest" description="Disordered" evidence="1">
    <location>
        <begin position="58"/>
        <end position="81"/>
    </location>
</feature>
<gene>
    <name evidence="2" type="ORF">BU14_0014s0095</name>
</gene>
<feature type="region of interest" description="Disordered" evidence="1">
    <location>
        <begin position="224"/>
        <end position="254"/>
    </location>
</feature>
<keyword evidence="3" id="KW-1185">Reference proteome</keyword>
<feature type="compositionally biased region" description="Gly residues" evidence="1">
    <location>
        <begin position="356"/>
        <end position="452"/>
    </location>
</feature>
<dbReference type="AlphaFoldDB" id="A0A1X6PL24"/>
<sequence>MVAPSGCSSSSGGLLGAGRIGHLGVPGPRLVLGSFSPASLLPPLSPFLLPPPPPWRHGLPPSPPPPVPSVSSAGAVSADTLAPPLPPPVSRVLFDAALPLEAETTLNVAANHGRPVRAVAAAEALRASVLRAQIDRLEAAYALVTAPDGRTKRRLTRAALATRRVPVLDWATPGGAYWPLPDAAADPRVASLLAAAPRYYPGPMPAAELARLSAWAGVAAPPAVADGSPLPPASRVGAATPLPAPSPPLSEAGADCSAAAVPAPVLDPLADFSGIRAAVGVHGSASTAPRGSTDRVPPAPPSSYASSRSSSDGRASSGCPPVGGSGGDFGGARGSSAGVPDGWGGDPAVRAALGPGSHGGGWGGGIGGHAGGGGGWGGADGVRGGGGGEWGDAGGGRVGGSGGGGGRRDWGGGGGGGRVGGGLGGGGRGDGDWSGGGGGGVGGPGGGGGGRGAPWAPDALSAPAQGGALYIPSSAPPPAWDGVDGFTAYRRLARIWLHTCNLAPFEQGGSLALALTHLAAECAHQLDESVLFSSGGALALLVHLAISFDAPPAVKLSRATDELYACTRGVGTVAAYLVKFRRRCAAPPRVPHFRPRTWPGSSSAKPGSRTISRWSFR</sequence>
<dbReference type="Proteomes" id="UP000218209">
    <property type="component" value="Unassembled WGS sequence"/>
</dbReference>
<accession>A0A1X6PL24</accession>
<protein>
    <submittedName>
        <fullName evidence="2">Uncharacterized protein</fullName>
    </submittedName>
</protein>
<feature type="compositionally biased region" description="Polar residues" evidence="1">
    <location>
        <begin position="599"/>
        <end position="617"/>
    </location>
</feature>
<organism evidence="2 3">
    <name type="scientific">Porphyra umbilicalis</name>
    <name type="common">Purple laver</name>
    <name type="synonym">Red alga</name>
    <dbReference type="NCBI Taxonomy" id="2786"/>
    <lineage>
        <taxon>Eukaryota</taxon>
        <taxon>Rhodophyta</taxon>
        <taxon>Bangiophyceae</taxon>
        <taxon>Bangiales</taxon>
        <taxon>Bangiaceae</taxon>
        <taxon>Porphyra</taxon>
    </lineage>
</organism>